<proteinExistence type="predicted"/>
<keyword evidence="1" id="KW-1133">Transmembrane helix</keyword>
<accession>A0A342KBM0</accession>
<dbReference type="EMBL" id="KU753807">
    <property type="protein sequence ID" value="AND82401.1"/>
    <property type="molecule type" value="Genomic_DNA"/>
</dbReference>
<evidence type="ECO:0000313" key="2">
    <source>
        <dbReference type="EMBL" id="AND82401.1"/>
    </source>
</evidence>
<feature type="transmembrane region" description="Helical" evidence="1">
    <location>
        <begin position="6"/>
        <end position="31"/>
    </location>
</feature>
<organism evidence="2">
    <name type="scientific">Creontiades dilutus</name>
    <name type="common">green mirid</name>
    <dbReference type="NCBI Taxonomy" id="173679"/>
    <lineage>
        <taxon>Eukaryota</taxon>
        <taxon>Metazoa</taxon>
        <taxon>Ecdysozoa</taxon>
        <taxon>Arthropoda</taxon>
        <taxon>Hexapoda</taxon>
        <taxon>Insecta</taxon>
        <taxon>Pterygota</taxon>
        <taxon>Neoptera</taxon>
        <taxon>Paraneoptera</taxon>
        <taxon>Hemiptera</taxon>
        <taxon>Heteroptera</taxon>
        <taxon>Panheteroptera</taxon>
        <taxon>Cimicomorpha</taxon>
        <taxon>Miridae</taxon>
        <taxon>Mirini</taxon>
        <taxon>Creontiades</taxon>
    </lineage>
</organism>
<dbReference type="RefSeq" id="YP_009255549.1">
    <property type="nucleotide sequence ID" value="NC_030257.1"/>
</dbReference>
<protein>
    <submittedName>
        <fullName evidence="2">ATP synthase F0 subunit 8</fullName>
    </submittedName>
</protein>
<evidence type="ECO:0000256" key="1">
    <source>
        <dbReference type="SAM" id="Phobius"/>
    </source>
</evidence>
<keyword evidence="1" id="KW-0812">Transmembrane</keyword>
<sequence length="52" mass="6466">MPQMSPMWWTTLFLTFIMVYMLYVIITYFFISCGKKNEMKKSIKINKMNWTW</sequence>
<reference evidence="2" key="1">
    <citation type="journal article" date="2016" name="Mitochondrial DNA Part B Resour">
        <title>Complete mitochondrial genome of the green mirid Creontiades dilutus Stal (Hemiptera: Miridae).</title>
        <authorList>
            <person name="Hereward J.P."/>
        </authorList>
    </citation>
    <scope>NUCLEOTIDE SEQUENCE</scope>
</reference>
<dbReference type="GeneID" id="27922679"/>
<dbReference type="AlphaFoldDB" id="A0A342KBM0"/>
<dbReference type="CTD" id="4509"/>
<geneLocation type="mitochondrion" evidence="2"/>
<keyword evidence="2" id="KW-0496">Mitochondrion</keyword>
<keyword evidence="1" id="KW-0472">Membrane</keyword>
<name>A0A342KBM0_9HEMI</name>
<gene>
    <name evidence="2" type="primary">atp8</name>
</gene>